<organism evidence="6 7">
    <name type="scientific">Syntrophotalea acetylenivorans</name>
    <dbReference type="NCBI Taxonomy" id="1842532"/>
    <lineage>
        <taxon>Bacteria</taxon>
        <taxon>Pseudomonadati</taxon>
        <taxon>Thermodesulfobacteriota</taxon>
        <taxon>Desulfuromonadia</taxon>
        <taxon>Desulfuromonadales</taxon>
        <taxon>Syntrophotaleaceae</taxon>
        <taxon>Syntrophotalea</taxon>
    </lineage>
</organism>
<protein>
    <submittedName>
        <fullName evidence="6">Diguanylate cyclase</fullName>
    </submittedName>
</protein>
<dbReference type="OrthoDB" id="9777298at2"/>
<feature type="domain" description="GGDEF" evidence="5">
    <location>
        <begin position="206"/>
        <end position="348"/>
    </location>
</feature>
<sequence length="633" mass="70712">MMNHGVSSAPRILIIDDNVAIHEDFKKILLKGKSSDSKLDDLESALFGERDEVFSPPEYVIDFATQGKEALAMVEQAEKEGSPYALAFVDGRMPPGWDGIETISRLWKVSPDMQMVLCTAYADYSWDEIQQNLGQTDSLVILKKPFDIAEVLQLAHALTRKWELNREIQGRLHQLAYFDSLTGLPNRTQFLDSLNKTLANAQKMEKKAALLYIDLDEFKRINDTLGHSIGDKLLKIIAQRLSTCVRNSDLLGERGENHKTARLGGDEFTVLLSNVESDEEASAVAKRISNSLNQPVELGGHQMMVVPSIGIAMFPADGEDADSLMKNADMAMYFAKRNGPQNYRFYQESMNANALKRLTIETQLRNGLEAEEFSLAYQPQFDLKTGNLSGVEALLRWKNKELGQIPPMEFIPIAEESGLIHPLGEWVMRTACTQVKTWQDQGIDLPRIGVNVSPKEFIHPEFISNVKSALADSGLDPSALQIEITETLLMEHFEGTAKTLEELHKMGVQVAIDDFGKGYSSLSRLQELAIDCLKIDRSFVSAVDESFRQKSVLNAIIAMANGMDLGMIAEGVETKEQFLFLQEKHCDEAQGYMLSRPLTLEQAEEFLQKATMQLNDQDPYSSLDQGSADLQSS</sequence>
<keyword evidence="7" id="KW-1185">Reference proteome</keyword>
<dbReference type="InterPro" id="IPR001633">
    <property type="entry name" value="EAL_dom"/>
</dbReference>
<dbReference type="SUPFAM" id="SSF52172">
    <property type="entry name" value="CheY-like"/>
    <property type="match status" value="1"/>
</dbReference>
<dbReference type="InterPro" id="IPR035919">
    <property type="entry name" value="EAL_sf"/>
</dbReference>
<dbReference type="Gene3D" id="3.30.70.270">
    <property type="match status" value="1"/>
</dbReference>
<evidence type="ECO:0000256" key="1">
    <source>
        <dbReference type="ARBA" id="ARBA00051114"/>
    </source>
</evidence>
<dbReference type="NCBIfam" id="TIGR00254">
    <property type="entry name" value="GGDEF"/>
    <property type="match status" value="1"/>
</dbReference>
<dbReference type="PROSITE" id="PS50887">
    <property type="entry name" value="GGDEF"/>
    <property type="match status" value="1"/>
</dbReference>
<dbReference type="InterPro" id="IPR001789">
    <property type="entry name" value="Sig_transdc_resp-reg_receiver"/>
</dbReference>
<dbReference type="Proteomes" id="UP000182517">
    <property type="component" value="Chromosome"/>
</dbReference>
<dbReference type="PROSITE" id="PS50110">
    <property type="entry name" value="RESPONSE_REGULATORY"/>
    <property type="match status" value="1"/>
</dbReference>
<dbReference type="SUPFAM" id="SSF141868">
    <property type="entry name" value="EAL domain-like"/>
    <property type="match status" value="1"/>
</dbReference>
<feature type="domain" description="EAL" evidence="4">
    <location>
        <begin position="357"/>
        <end position="611"/>
    </location>
</feature>
<dbReference type="KEGG" id="pef:A7E78_06960"/>
<dbReference type="FunFam" id="3.30.70.270:FF:000001">
    <property type="entry name" value="Diguanylate cyclase domain protein"/>
    <property type="match status" value="1"/>
</dbReference>
<dbReference type="CDD" id="cd01948">
    <property type="entry name" value="EAL"/>
    <property type="match status" value="1"/>
</dbReference>
<feature type="modified residue" description="4-aspartylphosphate" evidence="2">
    <location>
        <position position="90"/>
    </location>
</feature>
<dbReference type="SMART" id="SM00052">
    <property type="entry name" value="EAL"/>
    <property type="match status" value="1"/>
</dbReference>
<dbReference type="InterPro" id="IPR052155">
    <property type="entry name" value="Biofilm_reg_signaling"/>
</dbReference>
<dbReference type="Pfam" id="PF00563">
    <property type="entry name" value="EAL"/>
    <property type="match status" value="1"/>
</dbReference>
<dbReference type="RefSeq" id="WP_072283563.1">
    <property type="nucleotide sequence ID" value="NZ_CP015519.1"/>
</dbReference>
<dbReference type="GO" id="GO:0000160">
    <property type="term" value="P:phosphorelay signal transduction system"/>
    <property type="evidence" value="ECO:0007669"/>
    <property type="project" value="InterPro"/>
</dbReference>
<dbReference type="CDD" id="cd01949">
    <property type="entry name" value="GGDEF"/>
    <property type="match status" value="1"/>
</dbReference>
<dbReference type="InterPro" id="IPR000160">
    <property type="entry name" value="GGDEF_dom"/>
</dbReference>
<evidence type="ECO:0000259" key="5">
    <source>
        <dbReference type="PROSITE" id="PS50887"/>
    </source>
</evidence>
<accession>A0A1L3GPJ7</accession>
<gene>
    <name evidence="6" type="ORF">A7E78_06960</name>
</gene>
<evidence type="ECO:0000313" key="6">
    <source>
        <dbReference type="EMBL" id="APG27598.1"/>
    </source>
</evidence>
<dbReference type="FunFam" id="3.20.20.450:FF:000001">
    <property type="entry name" value="Cyclic di-GMP phosphodiesterase yahA"/>
    <property type="match status" value="1"/>
</dbReference>
<dbReference type="InterPro" id="IPR029787">
    <property type="entry name" value="Nucleotide_cyclase"/>
</dbReference>
<dbReference type="SMART" id="SM00267">
    <property type="entry name" value="GGDEF"/>
    <property type="match status" value="1"/>
</dbReference>
<dbReference type="GO" id="GO:0071732">
    <property type="term" value="P:cellular response to nitric oxide"/>
    <property type="evidence" value="ECO:0007669"/>
    <property type="project" value="UniProtKB-ARBA"/>
</dbReference>
<dbReference type="AlphaFoldDB" id="A0A1L3GPJ7"/>
<proteinExistence type="predicted"/>
<feature type="domain" description="Response regulatory" evidence="3">
    <location>
        <begin position="11"/>
        <end position="159"/>
    </location>
</feature>
<keyword evidence="2" id="KW-0597">Phosphoprotein</keyword>
<dbReference type="Gene3D" id="3.20.20.450">
    <property type="entry name" value="EAL domain"/>
    <property type="match status" value="1"/>
</dbReference>
<evidence type="ECO:0000313" key="7">
    <source>
        <dbReference type="Proteomes" id="UP000182517"/>
    </source>
</evidence>
<dbReference type="Gene3D" id="3.40.50.2300">
    <property type="match status" value="1"/>
</dbReference>
<dbReference type="PANTHER" id="PTHR44757">
    <property type="entry name" value="DIGUANYLATE CYCLASE DGCP"/>
    <property type="match status" value="1"/>
</dbReference>
<dbReference type="PROSITE" id="PS50883">
    <property type="entry name" value="EAL"/>
    <property type="match status" value="1"/>
</dbReference>
<dbReference type="Pfam" id="PF00990">
    <property type="entry name" value="GGDEF"/>
    <property type="match status" value="1"/>
</dbReference>
<evidence type="ECO:0000259" key="4">
    <source>
        <dbReference type="PROSITE" id="PS50883"/>
    </source>
</evidence>
<evidence type="ECO:0000259" key="3">
    <source>
        <dbReference type="PROSITE" id="PS50110"/>
    </source>
</evidence>
<dbReference type="SUPFAM" id="SSF55073">
    <property type="entry name" value="Nucleotide cyclase"/>
    <property type="match status" value="1"/>
</dbReference>
<reference evidence="6 7" key="1">
    <citation type="journal article" date="2017" name="Genome Announc.">
        <title>Complete Genome Sequences of Two Acetylene-Fermenting Pelobacter acetylenicus Strains.</title>
        <authorList>
            <person name="Sutton J.M."/>
            <person name="Baesman S.M."/>
            <person name="Fierst J.L."/>
            <person name="Poret-Peterson A.T."/>
            <person name="Oremland R.S."/>
            <person name="Dunlap D.S."/>
            <person name="Akob D.M."/>
        </authorList>
    </citation>
    <scope>NUCLEOTIDE SEQUENCE [LARGE SCALE GENOMIC DNA]</scope>
    <source>
        <strain evidence="6 7">SFB93</strain>
    </source>
</reference>
<name>A0A1L3GPJ7_9BACT</name>
<dbReference type="InterPro" id="IPR043128">
    <property type="entry name" value="Rev_trsase/Diguanyl_cyclase"/>
</dbReference>
<comment type="catalytic activity">
    <reaction evidence="1">
        <text>3',3'-c-di-GMP + H2O = 5'-phosphoguanylyl(3'-&gt;5')guanosine + H(+)</text>
        <dbReference type="Rhea" id="RHEA:24902"/>
        <dbReference type="ChEBI" id="CHEBI:15377"/>
        <dbReference type="ChEBI" id="CHEBI:15378"/>
        <dbReference type="ChEBI" id="CHEBI:58754"/>
        <dbReference type="ChEBI" id="CHEBI:58805"/>
        <dbReference type="EC" id="3.1.4.52"/>
    </reaction>
    <physiologicalReaction direction="left-to-right" evidence="1">
        <dbReference type="Rhea" id="RHEA:24903"/>
    </physiologicalReaction>
</comment>
<dbReference type="EMBL" id="CP015519">
    <property type="protein sequence ID" value="APG27598.1"/>
    <property type="molecule type" value="Genomic_DNA"/>
</dbReference>
<dbReference type="Pfam" id="PF00072">
    <property type="entry name" value="Response_reg"/>
    <property type="match status" value="1"/>
</dbReference>
<dbReference type="GO" id="GO:0071111">
    <property type="term" value="F:cyclic-guanylate-specific phosphodiesterase activity"/>
    <property type="evidence" value="ECO:0007669"/>
    <property type="project" value="UniProtKB-EC"/>
</dbReference>
<dbReference type="InterPro" id="IPR011006">
    <property type="entry name" value="CheY-like_superfamily"/>
</dbReference>
<evidence type="ECO:0000256" key="2">
    <source>
        <dbReference type="PROSITE-ProRule" id="PRU00169"/>
    </source>
</evidence>
<dbReference type="STRING" id="1842532.A7E78_06960"/>
<dbReference type="PANTHER" id="PTHR44757:SF2">
    <property type="entry name" value="BIOFILM ARCHITECTURE MAINTENANCE PROTEIN MBAA"/>
    <property type="match status" value="1"/>
</dbReference>